<dbReference type="KEGG" id="xpo:XPG1_0867"/>
<dbReference type="AlphaFoldDB" id="A0A068QZN7"/>
<name>A0A068QZN7_9GAMM</name>
<protein>
    <recommendedName>
        <fullName evidence="1">Gamma-glutamylcyclotransferase AIG2-like domain-containing protein</fullName>
    </recommendedName>
</protein>
<evidence type="ECO:0000313" key="3">
    <source>
        <dbReference type="Proteomes" id="UP000032735"/>
    </source>
</evidence>
<dbReference type="Pfam" id="PF06094">
    <property type="entry name" value="GGACT"/>
    <property type="match status" value="1"/>
</dbReference>
<dbReference type="HOGENOM" id="CLU_152489_0_0_6"/>
<organism evidence="2 3">
    <name type="scientific">Xenorhabdus poinarii G6</name>
    <dbReference type="NCBI Taxonomy" id="1354304"/>
    <lineage>
        <taxon>Bacteria</taxon>
        <taxon>Pseudomonadati</taxon>
        <taxon>Pseudomonadota</taxon>
        <taxon>Gammaproteobacteria</taxon>
        <taxon>Enterobacterales</taxon>
        <taxon>Morganellaceae</taxon>
        <taxon>Xenorhabdus</taxon>
    </lineage>
</organism>
<dbReference type="Gene3D" id="3.10.490.10">
    <property type="entry name" value="Gamma-glutamyl cyclotransferase-like"/>
    <property type="match status" value="1"/>
</dbReference>
<dbReference type="RefSeq" id="WP_045957909.1">
    <property type="nucleotide sequence ID" value="NZ_FO704551.1"/>
</dbReference>
<dbReference type="InterPro" id="IPR036568">
    <property type="entry name" value="GGCT-like_sf"/>
</dbReference>
<proteinExistence type="predicted"/>
<dbReference type="STRING" id="1354304.XPG1_0867"/>
<dbReference type="SUPFAM" id="SSF110857">
    <property type="entry name" value="Gamma-glutamyl cyclotransferase-like"/>
    <property type="match status" value="1"/>
</dbReference>
<dbReference type="EMBL" id="FO704551">
    <property type="protein sequence ID" value="CDG20522.1"/>
    <property type="molecule type" value="Genomic_DNA"/>
</dbReference>
<keyword evidence="3" id="KW-1185">Reference proteome</keyword>
<sequence>MTSSSNTELLFSYGTLQLESVQQANFGRLLEGQPAAMVGWRKDMLEITDPEVLAESGERFHPIVRQSGDNNDRVEGTVFYVSSDELLKADAYEVSEYHRISVNLISGDVAWVYVAKV</sequence>
<gene>
    <name evidence="2" type="ORF">XPG1_0867</name>
</gene>
<accession>A0A068QZN7</accession>
<reference evidence="2 3" key="1">
    <citation type="submission" date="2013-07" db="EMBL/GenBank/DDBJ databases">
        <authorList>
            <person name="Genoscope - CEA"/>
        </authorList>
    </citation>
    <scope>NUCLEOTIDE SEQUENCE [LARGE SCALE GENOMIC DNA]</scope>
    <source>
        <strain evidence="2 3">G6</strain>
    </source>
</reference>
<evidence type="ECO:0000313" key="2">
    <source>
        <dbReference type="EMBL" id="CDG20522.1"/>
    </source>
</evidence>
<dbReference type="Proteomes" id="UP000032735">
    <property type="component" value="Chromosome"/>
</dbReference>
<dbReference type="OrthoDB" id="9798388at2"/>
<dbReference type="InterPro" id="IPR013024">
    <property type="entry name" value="GGCT-like"/>
</dbReference>
<evidence type="ECO:0000259" key="1">
    <source>
        <dbReference type="Pfam" id="PF06094"/>
    </source>
</evidence>
<feature type="domain" description="Gamma-glutamylcyclotransferase AIG2-like" evidence="1">
    <location>
        <begin position="10"/>
        <end position="115"/>
    </location>
</feature>
<dbReference type="InterPro" id="IPR009288">
    <property type="entry name" value="AIG2-like_dom"/>
</dbReference>
<dbReference type="CDD" id="cd06661">
    <property type="entry name" value="GGCT_like"/>
    <property type="match status" value="1"/>
</dbReference>